<protein>
    <recommendedName>
        <fullName evidence="3">DUF2917 domain-containing protein</fullName>
    </recommendedName>
</protein>
<name>A0A0K8P1H1_PISS1</name>
<dbReference type="RefSeq" id="WP_054020499.1">
    <property type="nucleotide sequence ID" value="NZ_BBYR01000036.1"/>
</dbReference>
<dbReference type="AlphaFoldDB" id="A0A0K8P1H1"/>
<dbReference type="Proteomes" id="UP000037660">
    <property type="component" value="Unassembled WGS sequence"/>
</dbReference>
<accession>A0A0K8P1H1</accession>
<reference evidence="2" key="1">
    <citation type="submission" date="2015-07" db="EMBL/GenBank/DDBJ databases">
        <title>Discovery of a poly(ethylene terephthalate assimilation.</title>
        <authorList>
            <person name="Yoshida S."/>
            <person name="Hiraga K."/>
            <person name="Takehana T."/>
            <person name="Taniguchi I."/>
            <person name="Yamaji H."/>
            <person name="Maeda Y."/>
            <person name="Toyohara K."/>
            <person name="Miyamoto K."/>
            <person name="Kimura Y."/>
            <person name="Oda K."/>
        </authorList>
    </citation>
    <scope>NUCLEOTIDE SEQUENCE [LARGE SCALE GENOMIC DNA]</scope>
    <source>
        <strain evidence="2">NBRC 110686 / TISTR 2288 / 201-F6</strain>
    </source>
</reference>
<gene>
    <name evidence="1" type="ORF">ISF6_2352</name>
</gene>
<sequence>MILPLPATAPRRIDRAGHYPTDRAMLLSGVRGLAWVTVDGEEQDHVLGSGQRLSLPAHRTAIITPLWPGADFELRMSAQPGPAPRPALPLHRRLVAAWRRWRPGQAQAPAATPQACG</sequence>
<evidence type="ECO:0000313" key="2">
    <source>
        <dbReference type="Proteomes" id="UP000037660"/>
    </source>
</evidence>
<dbReference type="EMBL" id="BBYR01000036">
    <property type="protein sequence ID" value="GAP36512.1"/>
    <property type="molecule type" value="Genomic_DNA"/>
</dbReference>
<keyword evidence="2" id="KW-1185">Reference proteome</keyword>
<dbReference type="Pfam" id="PF11142">
    <property type="entry name" value="DUF2917"/>
    <property type="match status" value="1"/>
</dbReference>
<reference evidence="1 2" key="2">
    <citation type="journal article" date="2016" name="Science">
        <title>A bacterium that degrades and assimilates poly(ethylene terephthalate).</title>
        <authorList>
            <person name="Yoshida S."/>
            <person name="Hiraga K."/>
            <person name="Takehana T."/>
            <person name="Taniguchi I."/>
            <person name="Yamaji H."/>
            <person name="Maeda Y."/>
            <person name="Toyohara K."/>
            <person name="Miyamoto K."/>
            <person name="Kimura Y."/>
            <person name="Oda K."/>
        </authorList>
    </citation>
    <scope>NUCLEOTIDE SEQUENCE [LARGE SCALE GENOMIC DNA]</scope>
    <source>
        <strain evidence="2">NBRC 110686 / TISTR 2288 / 201-F6</strain>
    </source>
</reference>
<dbReference type="InterPro" id="IPR021317">
    <property type="entry name" value="DUF2917"/>
</dbReference>
<organism evidence="1 2">
    <name type="scientific">Piscinibacter sakaiensis</name>
    <name type="common">Ideonella sakaiensis</name>
    <dbReference type="NCBI Taxonomy" id="1547922"/>
    <lineage>
        <taxon>Bacteria</taxon>
        <taxon>Pseudomonadati</taxon>
        <taxon>Pseudomonadota</taxon>
        <taxon>Betaproteobacteria</taxon>
        <taxon>Burkholderiales</taxon>
        <taxon>Sphaerotilaceae</taxon>
        <taxon>Piscinibacter</taxon>
    </lineage>
</organism>
<evidence type="ECO:0000313" key="1">
    <source>
        <dbReference type="EMBL" id="GAP36512.1"/>
    </source>
</evidence>
<proteinExistence type="predicted"/>
<evidence type="ECO:0008006" key="3">
    <source>
        <dbReference type="Google" id="ProtNLM"/>
    </source>
</evidence>
<comment type="caution">
    <text evidence="1">The sequence shown here is derived from an EMBL/GenBank/DDBJ whole genome shotgun (WGS) entry which is preliminary data.</text>
</comment>